<reference evidence="1" key="2">
    <citation type="journal article" date="2018" name="Sci. Data">
        <title>The draft genome sequence of cork oak.</title>
        <authorList>
            <person name="Ramos A.M."/>
            <person name="Usie A."/>
            <person name="Barbosa P."/>
            <person name="Barros P.M."/>
            <person name="Capote T."/>
            <person name="Chaves I."/>
            <person name="Simoes F."/>
            <person name="Abreu I."/>
            <person name="Carrasquinho I."/>
            <person name="Faro C."/>
            <person name="Guimaraes J.B."/>
            <person name="Mendonca D."/>
            <person name="Nobrega F."/>
            <person name="Rodrigues L."/>
            <person name="Saibo N.J.M."/>
            <person name="Varela M.C."/>
            <person name="Egas C."/>
            <person name="Matos J."/>
            <person name="Miguel C.M."/>
            <person name="Oliveira M.M."/>
            <person name="Ricardo C.P."/>
            <person name="Goncalves S."/>
        </authorList>
    </citation>
    <scope>NUCLEOTIDE SEQUENCE [LARGE SCALE GENOMIC DNA]</scope>
    <source>
        <tissue evidence="1">Leaves</tissue>
    </source>
</reference>
<dbReference type="SUPFAM" id="SSF57889">
    <property type="entry name" value="Cysteine-rich domain"/>
    <property type="match status" value="1"/>
</dbReference>
<dbReference type="PANTHER" id="PTHR32410">
    <property type="entry name" value="CYSTEINE/HISTIDINE-RICH C1 DOMAIN FAMILY PROTEIN"/>
    <property type="match status" value="1"/>
</dbReference>
<accession>A0AAW0M3G5</accession>
<dbReference type="AlphaFoldDB" id="A0AAW0M3G5"/>
<evidence type="ECO:0008006" key="2">
    <source>
        <dbReference type="Google" id="ProtNLM"/>
    </source>
</evidence>
<name>A0AAW0M3G5_QUESU</name>
<reference evidence="1" key="3">
    <citation type="submission" date="2023-07" db="EMBL/GenBank/DDBJ databases">
        <title>An improved reference 1 genome and first organelle genomes of Quercus suber.</title>
        <authorList>
            <consortium name="Genosuber Consortium"/>
            <person name="Usie A."/>
            <person name="Serra O."/>
            <person name="Barros P."/>
        </authorList>
    </citation>
    <scope>NUCLEOTIDE SEQUENCE</scope>
    <source>
        <strain evidence="1">HL8</strain>
        <tissue evidence="1">Leaves</tissue>
    </source>
</reference>
<dbReference type="InterPro" id="IPR046349">
    <property type="entry name" value="C1-like_sf"/>
</dbReference>
<comment type="caution">
    <text evidence="1">The sequence shown here is derived from an EMBL/GenBank/DDBJ whole genome shotgun (WGS) entry which is preliminary data.</text>
</comment>
<protein>
    <recommendedName>
        <fullName evidence="2">DC1 domain-containing protein</fullName>
    </recommendedName>
</protein>
<sequence length="108" mass="12466">MQRKKTTPTSSTLTLSPKSDHWRKTFECYACKCHCNGFIYWCGTCYFELDVPCNLIPNILTHHGHEHQLLLSSIKFEHNCSCCDSKIYPIFYCTTCEIALDFKCATLS</sequence>
<dbReference type="InterPro" id="IPR053192">
    <property type="entry name" value="Vacuole_Formation_Reg"/>
</dbReference>
<reference evidence="1" key="1">
    <citation type="submission" date="2017-12" db="EMBL/GenBank/DDBJ databases">
        <authorList>
            <person name="Barbosa P."/>
            <person name="Usie A."/>
            <person name="Ramos A.M."/>
        </authorList>
    </citation>
    <scope>NUCLEOTIDE SEQUENCE</scope>
    <source>
        <strain evidence="1">HL8</strain>
        <tissue evidence="1">Leaves</tissue>
    </source>
</reference>
<organism evidence="1">
    <name type="scientific">Quercus suber</name>
    <name type="common">Cork oak</name>
    <dbReference type="NCBI Taxonomy" id="58331"/>
    <lineage>
        <taxon>Eukaryota</taxon>
        <taxon>Viridiplantae</taxon>
        <taxon>Streptophyta</taxon>
        <taxon>Embryophyta</taxon>
        <taxon>Tracheophyta</taxon>
        <taxon>Spermatophyta</taxon>
        <taxon>Magnoliopsida</taxon>
        <taxon>eudicotyledons</taxon>
        <taxon>Gunneridae</taxon>
        <taxon>Pentapetalae</taxon>
        <taxon>rosids</taxon>
        <taxon>fabids</taxon>
        <taxon>Fagales</taxon>
        <taxon>Fagaceae</taxon>
        <taxon>Quercus</taxon>
    </lineage>
</organism>
<dbReference type="EMBL" id="PKMF04000028">
    <property type="protein sequence ID" value="KAK7857301.1"/>
    <property type="molecule type" value="Genomic_DNA"/>
</dbReference>
<gene>
    <name evidence="1" type="ORF">CFP56_018525</name>
</gene>
<proteinExistence type="predicted"/>
<dbReference type="PANTHER" id="PTHR32410:SF163">
    <property type="entry name" value="DC1 DOMAIN-CONTAINING PROTEIN"/>
    <property type="match status" value="1"/>
</dbReference>
<evidence type="ECO:0000313" key="1">
    <source>
        <dbReference type="EMBL" id="KAK7857301.1"/>
    </source>
</evidence>